<name>A0A7X2N3P8_9FIRM</name>
<keyword evidence="2 6" id="KW-0378">Hydrolase</keyword>
<dbReference type="PANTHER" id="PTHR47959">
    <property type="entry name" value="ATP-DEPENDENT RNA HELICASE RHLE-RELATED"/>
    <property type="match status" value="1"/>
</dbReference>
<comment type="similarity">
    <text evidence="5 6">Belongs to the DEAD box helicase family.</text>
</comment>
<protein>
    <submittedName>
        <fullName evidence="9">DEAD/DEAH box helicase</fullName>
    </submittedName>
</protein>
<dbReference type="EMBL" id="VUMM01000015">
    <property type="protein sequence ID" value="MSS01919.1"/>
    <property type="molecule type" value="Genomic_DNA"/>
</dbReference>
<dbReference type="RefSeq" id="WP_154460644.1">
    <property type="nucleotide sequence ID" value="NZ_JAXEST010000018.1"/>
</dbReference>
<dbReference type="InterPro" id="IPR012677">
    <property type="entry name" value="Nucleotide-bd_a/b_plait_sf"/>
</dbReference>
<dbReference type="InterPro" id="IPR014001">
    <property type="entry name" value="Helicase_ATP-bd"/>
</dbReference>
<sequence>MTFNKYIQDETILKTLEALGYELMLPVQNQVIPVLKQKKDCIIQSKTGSGKTLSFVLPLIDSFEVDKKSVQAIVLAPTRELALQIKEEFDRMGRLKKIKALCITGKQSYQDQVLDLKQRVHVCIGTPGRLLDHIENGNLNVESVNYLILDEADEMLNKDFIEDIYKIISYLPEDICSAIFSATYPLKIKEIAKDLLKDPVFIQIEQEKNKIEETFYSVLEKEKNIKLCQCLSCILPESCIVFCRTQNRCEEVYELLKSYQVNCQRLHAGLIQEKRFEIMKDFKEGKIRILISTDVCSRGIDIQKVDCIINYDMPDTSFSYIHRIGRSARVNESGKAITFISEMDQEKKLKLQEELSILIECKDLDGNIDLSSLSKRARYNSKKDSDLIKNITKIYINAGKSKKIRAKDILGALCQIDGITFEDIGIIQIHNHQSYVDILNGKGNLVIQSLKTIKNKKIKVEIAKE</sequence>
<dbReference type="GO" id="GO:0003724">
    <property type="term" value="F:RNA helicase activity"/>
    <property type="evidence" value="ECO:0007669"/>
    <property type="project" value="TreeGrafter"/>
</dbReference>
<dbReference type="Proteomes" id="UP000470082">
    <property type="component" value="Unassembled WGS sequence"/>
</dbReference>
<keyword evidence="10" id="KW-1185">Reference proteome</keyword>
<dbReference type="InterPro" id="IPR027417">
    <property type="entry name" value="P-loop_NTPase"/>
</dbReference>
<dbReference type="AlphaFoldDB" id="A0A7X2N3P8"/>
<dbReference type="GO" id="GO:0016787">
    <property type="term" value="F:hydrolase activity"/>
    <property type="evidence" value="ECO:0007669"/>
    <property type="project" value="UniProtKB-KW"/>
</dbReference>
<reference evidence="9 10" key="1">
    <citation type="submission" date="2019-08" db="EMBL/GenBank/DDBJ databases">
        <title>In-depth cultivation of the pig gut microbiome towards novel bacterial diversity and tailored functional studies.</title>
        <authorList>
            <person name="Wylensek D."/>
            <person name="Hitch T.C.A."/>
            <person name="Clavel T."/>
        </authorList>
    </citation>
    <scope>NUCLEOTIDE SEQUENCE [LARGE SCALE GENOMIC DNA]</scope>
    <source>
        <strain evidence="9 10">LKV-178-WT-2G</strain>
    </source>
</reference>
<dbReference type="Gene3D" id="3.30.70.330">
    <property type="match status" value="1"/>
</dbReference>
<evidence type="ECO:0000313" key="10">
    <source>
        <dbReference type="Proteomes" id="UP000470082"/>
    </source>
</evidence>
<evidence type="ECO:0000259" key="8">
    <source>
        <dbReference type="PROSITE" id="PS51194"/>
    </source>
</evidence>
<dbReference type="PROSITE" id="PS51194">
    <property type="entry name" value="HELICASE_CTER"/>
    <property type="match status" value="1"/>
</dbReference>
<dbReference type="SMART" id="SM00490">
    <property type="entry name" value="HELICc"/>
    <property type="match status" value="1"/>
</dbReference>
<dbReference type="PROSITE" id="PS00039">
    <property type="entry name" value="DEAD_ATP_HELICASE"/>
    <property type="match status" value="1"/>
</dbReference>
<dbReference type="PANTHER" id="PTHR47959:SF1">
    <property type="entry name" value="ATP-DEPENDENT RNA HELICASE DBPA"/>
    <property type="match status" value="1"/>
</dbReference>
<dbReference type="CDD" id="cd18787">
    <property type="entry name" value="SF2_C_DEAD"/>
    <property type="match status" value="1"/>
</dbReference>
<dbReference type="Pfam" id="PF03880">
    <property type="entry name" value="DbpA"/>
    <property type="match status" value="1"/>
</dbReference>
<evidence type="ECO:0000259" key="7">
    <source>
        <dbReference type="PROSITE" id="PS51192"/>
    </source>
</evidence>
<evidence type="ECO:0000256" key="2">
    <source>
        <dbReference type="ARBA" id="ARBA00022801"/>
    </source>
</evidence>
<dbReference type="InterPro" id="IPR011545">
    <property type="entry name" value="DEAD/DEAH_box_helicase_dom"/>
</dbReference>
<organism evidence="9 10">
    <name type="scientific">Floccifex porci</name>
    <dbReference type="NCBI Taxonomy" id="2606629"/>
    <lineage>
        <taxon>Bacteria</taxon>
        <taxon>Bacillati</taxon>
        <taxon>Bacillota</taxon>
        <taxon>Erysipelotrichia</taxon>
        <taxon>Erysipelotrichales</taxon>
        <taxon>Erysipelotrichaceae</taxon>
        <taxon>Floccifex</taxon>
    </lineage>
</organism>
<dbReference type="InterPro" id="IPR000629">
    <property type="entry name" value="RNA-helicase_DEAD-box_CS"/>
</dbReference>
<dbReference type="GO" id="GO:0003676">
    <property type="term" value="F:nucleic acid binding"/>
    <property type="evidence" value="ECO:0007669"/>
    <property type="project" value="InterPro"/>
</dbReference>
<evidence type="ECO:0000256" key="1">
    <source>
        <dbReference type="ARBA" id="ARBA00022741"/>
    </source>
</evidence>
<feature type="domain" description="Helicase C-terminal" evidence="8">
    <location>
        <begin position="226"/>
        <end position="379"/>
    </location>
</feature>
<dbReference type="InterPro" id="IPR001650">
    <property type="entry name" value="Helicase_C-like"/>
</dbReference>
<gene>
    <name evidence="9" type="ORF">FYJ50_07415</name>
</gene>
<evidence type="ECO:0000256" key="6">
    <source>
        <dbReference type="RuleBase" id="RU000492"/>
    </source>
</evidence>
<dbReference type="Pfam" id="PF00270">
    <property type="entry name" value="DEAD"/>
    <property type="match status" value="1"/>
</dbReference>
<evidence type="ECO:0000313" key="9">
    <source>
        <dbReference type="EMBL" id="MSS01919.1"/>
    </source>
</evidence>
<evidence type="ECO:0000256" key="4">
    <source>
        <dbReference type="ARBA" id="ARBA00022840"/>
    </source>
</evidence>
<feature type="domain" description="Helicase ATP-binding" evidence="7">
    <location>
        <begin position="32"/>
        <end position="202"/>
    </location>
</feature>
<keyword evidence="4 6" id="KW-0067">ATP-binding</keyword>
<dbReference type="InterPro" id="IPR050079">
    <property type="entry name" value="DEAD_box_RNA_helicase"/>
</dbReference>
<dbReference type="CDD" id="cd00268">
    <property type="entry name" value="DEADc"/>
    <property type="match status" value="1"/>
</dbReference>
<dbReference type="SMART" id="SM00487">
    <property type="entry name" value="DEXDc"/>
    <property type="match status" value="1"/>
</dbReference>
<dbReference type="GO" id="GO:0005829">
    <property type="term" value="C:cytosol"/>
    <property type="evidence" value="ECO:0007669"/>
    <property type="project" value="TreeGrafter"/>
</dbReference>
<proteinExistence type="inferred from homology"/>
<dbReference type="Pfam" id="PF00271">
    <property type="entry name" value="Helicase_C"/>
    <property type="match status" value="1"/>
</dbReference>
<dbReference type="PROSITE" id="PS51192">
    <property type="entry name" value="HELICASE_ATP_BIND_1"/>
    <property type="match status" value="1"/>
</dbReference>
<dbReference type="SUPFAM" id="SSF52540">
    <property type="entry name" value="P-loop containing nucleoside triphosphate hydrolases"/>
    <property type="match status" value="1"/>
</dbReference>
<dbReference type="InterPro" id="IPR005580">
    <property type="entry name" value="DbpA/CsdA_RNA-bd_dom"/>
</dbReference>
<dbReference type="Gene3D" id="3.40.50.300">
    <property type="entry name" value="P-loop containing nucleotide triphosphate hydrolases"/>
    <property type="match status" value="2"/>
</dbReference>
<evidence type="ECO:0000256" key="5">
    <source>
        <dbReference type="ARBA" id="ARBA00038437"/>
    </source>
</evidence>
<evidence type="ECO:0000256" key="3">
    <source>
        <dbReference type="ARBA" id="ARBA00022806"/>
    </source>
</evidence>
<accession>A0A7X2N3P8</accession>
<dbReference type="GO" id="GO:0005524">
    <property type="term" value="F:ATP binding"/>
    <property type="evidence" value="ECO:0007669"/>
    <property type="project" value="UniProtKB-KW"/>
</dbReference>
<keyword evidence="3 6" id="KW-0347">Helicase</keyword>
<keyword evidence="1 6" id="KW-0547">Nucleotide-binding</keyword>
<dbReference type="InterPro" id="IPR044742">
    <property type="entry name" value="DEAD/DEAH_RhlB"/>
</dbReference>
<comment type="caution">
    <text evidence="9">The sequence shown here is derived from an EMBL/GenBank/DDBJ whole genome shotgun (WGS) entry which is preliminary data.</text>
</comment>